<gene>
    <name evidence="9" type="primary">flgM</name>
    <name evidence="9" type="ORF">HUG20_17795</name>
</gene>
<feature type="compositionally biased region" description="Basic and acidic residues" evidence="7">
    <location>
        <begin position="42"/>
        <end position="54"/>
    </location>
</feature>
<dbReference type="GO" id="GO:0044781">
    <property type="term" value="P:bacterial-type flagellum organization"/>
    <property type="evidence" value="ECO:0007669"/>
    <property type="project" value="UniProtKB-KW"/>
</dbReference>
<dbReference type="AlphaFoldDB" id="A0A7T6ZE32"/>
<dbReference type="InterPro" id="IPR007412">
    <property type="entry name" value="FlgM"/>
</dbReference>
<dbReference type="Proteomes" id="UP000595349">
    <property type="component" value="Chromosome"/>
</dbReference>
<keyword evidence="3" id="KW-0678">Repressor</keyword>
<sequence length="87" mass="10270">MKINPHSQIHHSYKQTTEQVKQQQKPKAEKQDQVEISQAAKEMQHSGIDETRKAKMDALQKQIDAGEYRVDERAVANRFYQFWNERG</sequence>
<keyword evidence="5" id="KW-0805">Transcription regulation</keyword>
<dbReference type="EMBL" id="CP054706">
    <property type="protein sequence ID" value="QQK81582.1"/>
    <property type="molecule type" value="Genomic_DNA"/>
</dbReference>
<dbReference type="Pfam" id="PF04316">
    <property type="entry name" value="FlgM"/>
    <property type="match status" value="1"/>
</dbReference>
<keyword evidence="9" id="KW-0969">Cilium</keyword>
<evidence type="ECO:0000259" key="8">
    <source>
        <dbReference type="Pfam" id="PF04316"/>
    </source>
</evidence>
<feature type="compositionally biased region" description="Low complexity" evidence="7">
    <location>
        <begin position="14"/>
        <end position="25"/>
    </location>
</feature>
<feature type="domain" description="Anti-sigma-28 factor FlgM C-terminal" evidence="8">
    <location>
        <begin position="32"/>
        <end position="78"/>
    </location>
</feature>
<keyword evidence="9" id="KW-0966">Cell projection</keyword>
<dbReference type="InterPro" id="IPR031316">
    <property type="entry name" value="FlgM_C"/>
</dbReference>
<evidence type="ECO:0000256" key="7">
    <source>
        <dbReference type="SAM" id="MobiDB-lite"/>
    </source>
</evidence>
<keyword evidence="4" id="KW-1005">Bacterial flagellum biogenesis</keyword>
<dbReference type="GO" id="GO:0045892">
    <property type="term" value="P:negative regulation of DNA-templated transcription"/>
    <property type="evidence" value="ECO:0007669"/>
    <property type="project" value="InterPro"/>
</dbReference>
<evidence type="ECO:0000256" key="5">
    <source>
        <dbReference type="ARBA" id="ARBA00023015"/>
    </source>
</evidence>
<feature type="region of interest" description="Disordered" evidence="7">
    <location>
        <begin position="1"/>
        <end position="54"/>
    </location>
</feature>
<accession>A0A7T6ZE32</accession>
<dbReference type="InterPro" id="IPR035890">
    <property type="entry name" value="Anti-sigma-28_factor_FlgM_sf"/>
</dbReference>
<evidence type="ECO:0000256" key="3">
    <source>
        <dbReference type="ARBA" id="ARBA00022491"/>
    </source>
</evidence>
<evidence type="ECO:0000256" key="4">
    <source>
        <dbReference type="ARBA" id="ARBA00022795"/>
    </source>
</evidence>
<comment type="similarity">
    <text evidence="1">Belongs to the FlgM family.</text>
</comment>
<reference evidence="9 10" key="1">
    <citation type="submission" date="2020-06" db="EMBL/GenBank/DDBJ databases">
        <title>Genomic analysis of Salicibibacter sp. NKC21-4.</title>
        <authorList>
            <person name="Oh Y.J."/>
        </authorList>
    </citation>
    <scope>NUCLEOTIDE SEQUENCE [LARGE SCALE GENOMIC DNA]</scope>
    <source>
        <strain evidence="9 10">NKC21-4</strain>
    </source>
</reference>
<name>A0A7T6ZE32_9BACI</name>
<protein>
    <recommendedName>
        <fullName evidence="2">Negative regulator of flagellin synthesis</fullName>
    </recommendedName>
</protein>
<evidence type="ECO:0000313" key="10">
    <source>
        <dbReference type="Proteomes" id="UP000595349"/>
    </source>
</evidence>
<dbReference type="RefSeq" id="WP_200086034.1">
    <property type="nucleotide sequence ID" value="NZ_CP054706.1"/>
</dbReference>
<keyword evidence="10" id="KW-1185">Reference proteome</keyword>
<proteinExistence type="inferred from homology"/>
<dbReference type="SUPFAM" id="SSF101498">
    <property type="entry name" value="Anti-sigma factor FlgM"/>
    <property type="match status" value="1"/>
</dbReference>
<evidence type="ECO:0000256" key="1">
    <source>
        <dbReference type="ARBA" id="ARBA00005322"/>
    </source>
</evidence>
<evidence type="ECO:0000256" key="6">
    <source>
        <dbReference type="ARBA" id="ARBA00023163"/>
    </source>
</evidence>
<organism evidence="9 10">
    <name type="scientific">Salicibibacter cibi</name>
    <dbReference type="NCBI Taxonomy" id="2743001"/>
    <lineage>
        <taxon>Bacteria</taxon>
        <taxon>Bacillati</taxon>
        <taxon>Bacillota</taxon>
        <taxon>Bacilli</taxon>
        <taxon>Bacillales</taxon>
        <taxon>Bacillaceae</taxon>
        <taxon>Salicibibacter</taxon>
    </lineage>
</organism>
<evidence type="ECO:0000313" key="9">
    <source>
        <dbReference type="EMBL" id="QQK81582.1"/>
    </source>
</evidence>
<dbReference type="NCBIfam" id="TIGR03824">
    <property type="entry name" value="FlgM_jcvi"/>
    <property type="match status" value="1"/>
</dbReference>
<keyword evidence="6" id="KW-0804">Transcription</keyword>
<keyword evidence="9" id="KW-0282">Flagellum</keyword>
<evidence type="ECO:0000256" key="2">
    <source>
        <dbReference type="ARBA" id="ARBA00017823"/>
    </source>
</evidence>
<dbReference type="KEGG" id="scib:HUG20_17795"/>